<evidence type="ECO:0000256" key="1">
    <source>
        <dbReference type="ARBA" id="ARBA00023012"/>
    </source>
</evidence>
<dbReference type="InterPro" id="IPR036641">
    <property type="entry name" value="HPT_dom_sf"/>
</dbReference>
<proteinExistence type="predicted"/>
<dbReference type="RefSeq" id="WP_171217429.1">
    <property type="nucleotide sequence ID" value="NZ_JABEPP010000002.1"/>
</dbReference>
<evidence type="ECO:0000259" key="3">
    <source>
        <dbReference type="PROSITE" id="PS50894"/>
    </source>
</evidence>
<comment type="caution">
    <text evidence="4">The sequence shown here is derived from an EMBL/GenBank/DDBJ whole genome shotgun (WGS) entry which is preliminary data.</text>
</comment>
<dbReference type="AlphaFoldDB" id="A0A849HXR6"/>
<feature type="modified residue" description="Phosphohistidine" evidence="2">
    <location>
        <position position="59"/>
    </location>
</feature>
<keyword evidence="5" id="KW-1185">Reference proteome</keyword>
<organism evidence="4 5">
    <name type="scientific">Enterovirga aerilata</name>
    <dbReference type="NCBI Taxonomy" id="2730920"/>
    <lineage>
        <taxon>Bacteria</taxon>
        <taxon>Pseudomonadati</taxon>
        <taxon>Pseudomonadota</taxon>
        <taxon>Alphaproteobacteria</taxon>
        <taxon>Hyphomicrobiales</taxon>
        <taxon>Methylobacteriaceae</taxon>
        <taxon>Enterovirga</taxon>
    </lineage>
</organism>
<protein>
    <submittedName>
        <fullName evidence="4">Hpt domain-containing protein</fullName>
    </submittedName>
</protein>
<gene>
    <name evidence="4" type="ORF">HJG44_05755</name>
</gene>
<accession>A0A849HXR6</accession>
<evidence type="ECO:0000256" key="2">
    <source>
        <dbReference type="PROSITE-ProRule" id="PRU00110"/>
    </source>
</evidence>
<dbReference type="SUPFAM" id="SSF47226">
    <property type="entry name" value="Histidine-containing phosphotransfer domain, HPT domain"/>
    <property type="match status" value="1"/>
</dbReference>
<evidence type="ECO:0000313" key="4">
    <source>
        <dbReference type="EMBL" id="NNM71902.1"/>
    </source>
</evidence>
<dbReference type="SMART" id="SM00073">
    <property type="entry name" value="HPT"/>
    <property type="match status" value="1"/>
</dbReference>
<reference evidence="4 5" key="1">
    <citation type="submission" date="2020-04" db="EMBL/GenBank/DDBJ databases">
        <title>Enterovirga sp. isolate from soil.</title>
        <authorList>
            <person name="Chea S."/>
            <person name="Kim D.-U."/>
        </authorList>
    </citation>
    <scope>NUCLEOTIDE SEQUENCE [LARGE SCALE GENOMIC DNA]</scope>
    <source>
        <strain evidence="4 5">DB1703</strain>
    </source>
</reference>
<sequence length="117" mass="12283">MGQDQPGSEVLDLALLARQTLGDRELEADLFELFELQALRLRPVIAGAGDAQERSRAAHTLKGGAAAVGATAVMRIAGELEAKLGQGSSSEVADLLAALDRALEETCRAIASWRRAG</sequence>
<dbReference type="Pfam" id="PF01627">
    <property type="entry name" value="Hpt"/>
    <property type="match status" value="1"/>
</dbReference>
<keyword evidence="1" id="KW-0902">Two-component regulatory system</keyword>
<dbReference type="Proteomes" id="UP000564885">
    <property type="component" value="Unassembled WGS sequence"/>
</dbReference>
<dbReference type="EMBL" id="JABEPP010000002">
    <property type="protein sequence ID" value="NNM71902.1"/>
    <property type="molecule type" value="Genomic_DNA"/>
</dbReference>
<dbReference type="InterPro" id="IPR008207">
    <property type="entry name" value="Sig_transdc_His_kin_Hpt_dom"/>
</dbReference>
<dbReference type="GO" id="GO:0000160">
    <property type="term" value="P:phosphorelay signal transduction system"/>
    <property type="evidence" value="ECO:0007669"/>
    <property type="project" value="UniProtKB-KW"/>
</dbReference>
<evidence type="ECO:0000313" key="5">
    <source>
        <dbReference type="Proteomes" id="UP000564885"/>
    </source>
</evidence>
<keyword evidence="2" id="KW-0597">Phosphoprotein</keyword>
<dbReference type="GO" id="GO:0004672">
    <property type="term" value="F:protein kinase activity"/>
    <property type="evidence" value="ECO:0007669"/>
    <property type="project" value="UniProtKB-ARBA"/>
</dbReference>
<dbReference type="Gene3D" id="1.20.120.160">
    <property type="entry name" value="HPT domain"/>
    <property type="match status" value="1"/>
</dbReference>
<name>A0A849HXR6_9HYPH</name>
<dbReference type="PROSITE" id="PS50894">
    <property type="entry name" value="HPT"/>
    <property type="match status" value="1"/>
</dbReference>
<feature type="domain" description="HPt" evidence="3">
    <location>
        <begin position="19"/>
        <end position="113"/>
    </location>
</feature>